<evidence type="ECO:0000313" key="4">
    <source>
        <dbReference type="EMBL" id="MUN56038.1"/>
    </source>
</evidence>
<protein>
    <submittedName>
        <fullName evidence="4">DUF4190 domain-containing protein</fullName>
    </submittedName>
</protein>
<reference evidence="4 5" key="1">
    <citation type="submission" date="2019-12" db="EMBL/GenBank/DDBJ databases">
        <authorList>
            <person name="Li J."/>
            <person name="Shi Y."/>
            <person name="Xu G."/>
            <person name="Xiao D."/>
            <person name="Ran X."/>
        </authorList>
    </citation>
    <scope>NUCLEOTIDE SEQUENCE [LARGE SCALE GENOMIC DNA]</scope>
    <source>
        <strain evidence="4 5">JCM 15915</strain>
    </source>
</reference>
<keyword evidence="2" id="KW-0472">Membrane</keyword>
<sequence length="124" mass="13041">MENQNDSTQHQTQGFTPQHSQNQSQSTFPSHMTLVQAPSQPKGMSIASMVIGLVNILMGWTIILPIIGLIFGIVGLRKEPAGRGMAITGIVLSGVIVAFWASLTIAGFGILGSLIGSVSTEGSY</sequence>
<keyword evidence="2" id="KW-0812">Transmembrane</keyword>
<dbReference type="OrthoDB" id="4794509at2"/>
<dbReference type="InterPro" id="IPR025241">
    <property type="entry name" value="DUF4190"/>
</dbReference>
<keyword evidence="2" id="KW-1133">Transmembrane helix</keyword>
<dbReference type="AlphaFoldDB" id="A0A7M3SW73"/>
<dbReference type="EMBL" id="WOGT01000012">
    <property type="protein sequence ID" value="MUN56038.1"/>
    <property type="molecule type" value="Genomic_DNA"/>
</dbReference>
<dbReference type="Pfam" id="PF13828">
    <property type="entry name" value="DUF4190"/>
    <property type="match status" value="1"/>
</dbReference>
<dbReference type="RefSeq" id="WP_129316096.1">
    <property type="nucleotide sequence ID" value="NZ_NOIQ01000017.1"/>
</dbReference>
<evidence type="ECO:0000256" key="1">
    <source>
        <dbReference type="SAM" id="MobiDB-lite"/>
    </source>
</evidence>
<feature type="region of interest" description="Disordered" evidence="1">
    <location>
        <begin position="1"/>
        <end position="35"/>
    </location>
</feature>
<accession>A0A7M3SW73</accession>
<gene>
    <name evidence="4" type="ORF">GMA10_12605</name>
</gene>
<comment type="caution">
    <text evidence="4">The sequence shown here is derived from an EMBL/GenBank/DDBJ whole genome shotgun (WGS) entry which is preliminary data.</text>
</comment>
<feature type="transmembrane region" description="Helical" evidence="2">
    <location>
        <begin position="86"/>
        <end position="115"/>
    </location>
</feature>
<dbReference type="Proteomes" id="UP000462152">
    <property type="component" value="Unassembled WGS sequence"/>
</dbReference>
<proteinExistence type="predicted"/>
<evidence type="ECO:0000256" key="2">
    <source>
        <dbReference type="SAM" id="Phobius"/>
    </source>
</evidence>
<keyword evidence="5" id="KW-1185">Reference proteome</keyword>
<organism evidence="4 5">
    <name type="scientific">Rothia koreensis</name>
    <dbReference type="NCBI Taxonomy" id="592378"/>
    <lineage>
        <taxon>Bacteria</taxon>
        <taxon>Bacillati</taxon>
        <taxon>Actinomycetota</taxon>
        <taxon>Actinomycetes</taxon>
        <taxon>Micrococcales</taxon>
        <taxon>Micrococcaceae</taxon>
        <taxon>Rothia</taxon>
    </lineage>
</organism>
<feature type="domain" description="DUF4190" evidence="3">
    <location>
        <begin position="44"/>
        <end position="102"/>
    </location>
</feature>
<evidence type="ECO:0000259" key="3">
    <source>
        <dbReference type="Pfam" id="PF13828"/>
    </source>
</evidence>
<evidence type="ECO:0000313" key="5">
    <source>
        <dbReference type="Proteomes" id="UP000462152"/>
    </source>
</evidence>
<feature type="compositionally biased region" description="Polar residues" evidence="1">
    <location>
        <begin position="1"/>
        <end position="30"/>
    </location>
</feature>
<name>A0A7M3SW73_9MICC</name>
<feature type="transmembrane region" description="Helical" evidence="2">
    <location>
        <begin position="46"/>
        <end position="74"/>
    </location>
</feature>